<dbReference type="PANTHER" id="PTHR42686">
    <property type="entry name" value="GH17980P-RELATED"/>
    <property type="match status" value="1"/>
</dbReference>
<dbReference type="InParanoid" id="A0A1X7VJ47"/>
<dbReference type="KEGG" id="aqu:100635678"/>
<keyword evidence="3" id="KW-1185">Reference proteome</keyword>
<dbReference type="InterPro" id="IPR023210">
    <property type="entry name" value="NADP_OxRdtase_dom"/>
</dbReference>
<dbReference type="Proteomes" id="UP000007879">
    <property type="component" value="Unassembled WGS sequence"/>
</dbReference>
<organism evidence="2">
    <name type="scientific">Amphimedon queenslandica</name>
    <name type="common">Sponge</name>
    <dbReference type="NCBI Taxonomy" id="400682"/>
    <lineage>
        <taxon>Eukaryota</taxon>
        <taxon>Metazoa</taxon>
        <taxon>Porifera</taxon>
        <taxon>Demospongiae</taxon>
        <taxon>Heteroscleromorpha</taxon>
        <taxon>Haplosclerida</taxon>
        <taxon>Niphatidae</taxon>
        <taxon>Amphimedon</taxon>
    </lineage>
</organism>
<dbReference type="eggNOG" id="KOG1576">
    <property type="taxonomic scope" value="Eukaryota"/>
</dbReference>
<name>A0A1X7VJ47_AMPQE</name>
<protein>
    <recommendedName>
        <fullName evidence="1">NADP-dependent oxidoreductase domain-containing protein</fullName>
    </recommendedName>
</protein>
<dbReference type="PRINTS" id="PR00069">
    <property type="entry name" value="ALDKETRDTASE"/>
</dbReference>
<dbReference type="OrthoDB" id="48988at2759"/>
<dbReference type="FunFam" id="3.20.20.100:FF:000011">
    <property type="entry name" value="Aldo/keto reductase"/>
    <property type="match status" value="1"/>
</dbReference>
<dbReference type="InterPro" id="IPR044479">
    <property type="entry name" value="LGALDH-like"/>
</dbReference>
<gene>
    <name evidence="2" type="primary">100635678</name>
</gene>
<dbReference type="EnsemblMetazoa" id="XM_003384001.3">
    <property type="protein sequence ID" value="XP_003384049.3"/>
    <property type="gene ID" value="LOC100635678"/>
</dbReference>
<dbReference type="CDD" id="cd19163">
    <property type="entry name" value="AKR_galDH"/>
    <property type="match status" value="1"/>
</dbReference>
<dbReference type="PANTHER" id="PTHR42686:SF1">
    <property type="entry name" value="GH17980P-RELATED"/>
    <property type="match status" value="1"/>
</dbReference>
<evidence type="ECO:0000313" key="2">
    <source>
        <dbReference type="EnsemblMetazoa" id="Aqu2.1.39949_001"/>
    </source>
</evidence>
<sequence>MATASKSLPMLYRDLGRTGMRLSIVGLGGSGWGKNYGPYDEKEAVRAFHHALDRGVNYIDTAYWYGQGHSEKFLGQHLLPTVSRDRYFIATKVGRYELDLPNMFNFTAERVTKSLEESLRRLQLSEVDIIQIHDVEFSLSVNQILHETLPALERLKEKGLCRHIGITGYPLGPLKEVISQSSVQIDSILSYCRLSLNDWTLKNEFQFFKENKVPIINACPVSMGLLTEGPVQDWHPSLPWIRDACNRAVQYCREQGVDITKLALHYSTSFEEAVTTLVSMCDTEMVDKNLDSALSPLTPHEEGVMQHLLDNVFGDMTQRHWEGVELVSYWNATRK</sequence>
<dbReference type="GO" id="GO:0010349">
    <property type="term" value="F:L-galactose dehydrogenase activity"/>
    <property type="evidence" value="ECO:0007669"/>
    <property type="project" value="InterPro"/>
</dbReference>
<reference evidence="2" key="2">
    <citation type="submission" date="2017-05" db="UniProtKB">
        <authorList>
            <consortium name="EnsemblMetazoa"/>
        </authorList>
    </citation>
    <scope>IDENTIFICATION</scope>
</reference>
<dbReference type="STRING" id="400682.A0A1X7VJ47"/>
<dbReference type="Gene3D" id="3.20.20.100">
    <property type="entry name" value="NADP-dependent oxidoreductase domain"/>
    <property type="match status" value="1"/>
</dbReference>
<dbReference type="InterPro" id="IPR036812">
    <property type="entry name" value="NAD(P)_OxRdtase_dom_sf"/>
</dbReference>
<evidence type="ECO:0000259" key="1">
    <source>
        <dbReference type="Pfam" id="PF00248"/>
    </source>
</evidence>
<dbReference type="GO" id="GO:0005829">
    <property type="term" value="C:cytosol"/>
    <property type="evidence" value="ECO:0007669"/>
    <property type="project" value="TreeGrafter"/>
</dbReference>
<proteinExistence type="predicted"/>
<dbReference type="InterPro" id="IPR020471">
    <property type="entry name" value="AKR"/>
</dbReference>
<dbReference type="EnsemblMetazoa" id="Aqu2.1.39949_001">
    <property type="protein sequence ID" value="Aqu2.1.39949_001"/>
    <property type="gene ID" value="Aqu2.1.39949"/>
</dbReference>
<feature type="domain" description="NADP-dependent oxidoreductase" evidence="1">
    <location>
        <begin position="25"/>
        <end position="300"/>
    </location>
</feature>
<dbReference type="Pfam" id="PF00248">
    <property type="entry name" value="Aldo_ket_red"/>
    <property type="match status" value="1"/>
</dbReference>
<accession>A0A1X7VJ47</accession>
<dbReference type="AlphaFoldDB" id="A0A1X7VJ47"/>
<evidence type="ECO:0000313" key="3">
    <source>
        <dbReference type="Proteomes" id="UP000007879"/>
    </source>
</evidence>
<dbReference type="SUPFAM" id="SSF51430">
    <property type="entry name" value="NAD(P)-linked oxidoreductase"/>
    <property type="match status" value="1"/>
</dbReference>
<reference evidence="3" key="1">
    <citation type="journal article" date="2010" name="Nature">
        <title>The Amphimedon queenslandica genome and the evolution of animal complexity.</title>
        <authorList>
            <person name="Srivastava M."/>
            <person name="Simakov O."/>
            <person name="Chapman J."/>
            <person name="Fahey B."/>
            <person name="Gauthier M.E."/>
            <person name="Mitros T."/>
            <person name="Richards G.S."/>
            <person name="Conaco C."/>
            <person name="Dacre M."/>
            <person name="Hellsten U."/>
            <person name="Larroux C."/>
            <person name="Putnam N.H."/>
            <person name="Stanke M."/>
            <person name="Adamska M."/>
            <person name="Darling A."/>
            <person name="Degnan S.M."/>
            <person name="Oakley T.H."/>
            <person name="Plachetzki D.C."/>
            <person name="Zhai Y."/>
            <person name="Adamski M."/>
            <person name="Calcino A."/>
            <person name="Cummins S.F."/>
            <person name="Goodstein D.M."/>
            <person name="Harris C."/>
            <person name="Jackson D.J."/>
            <person name="Leys S.P."/>
            <person name="Shu S."/>
            <person name="Woodcroft B.J."/>
            <person name="Vervoort M."/>
            <person name="Kosik K.S."/>
            <person name="Manning G."/>
            <person name="Degnan B.M."/>
            <person name="Rokhsar D.S."/>
        </authorList>
    </citation>
    <scope>NUCLEOTIDE SEQUENCE [LARGE SCALE GENOMIC DNA]</scope>
</reference>